<organism evidence="2 3">
    <name type="scientific">Namhaeicola litoreus</name>
    <dbReference type="NCBI Taxonomy" id="1052145"/>
    <lineage>
        <taxon>Bacteria</taxon>
        <taxon>Pseudomonadati</taxon>
        <taxon>Bacteroidota</taxon>
        <taxon>Flavobacteriia</taxon>
        <taxon>Flavobacteriales</taxon>
        <taxon>Flavobacteriaceae</taxon>
        <taxon>Namhaeicola</taxon>
    </lineage>
</organism>
<dbReference type="RefSeq" id="WP_377179727.1">
    <property type="nucleotide sequence ID" value="NZ_JBHTMY010000003.1"/>
</dbReference>
<gene>
    <name evidence="2" type="ORF">ACFQ39_13305</name>
</gene>
<name>A0ABW3Y6C7_9FLAO</name>
<dbReference type="PROSITE" id="PS51257">
    <property type="entry name" value="PROKAR_LIPOPROTEIN"/>
    <property type="match status" value="1"/>
</dbReference>
<dbReference type="Pfam" id="PF19643">
    <property type="entry name" value="DUF6146"/>
    <property type="match status" value="1"/>
</dbReference>
<dbReference type="Proteomes" id="UP001597201">
    <property type="component" value="Unassembled WGS sequence"/>
</dbReference>
<evidence type="ECO:0000313" key="2">
    <source>
        <dbReference type="EMBL" id="MFD1316597.1"/>
    </source>
</evidence>
<accession>A0ABW3Y6C7</accession>
<dbReference type="EMBL" id="JBHTMY010000003">
    <property type="protein sequence ID" value="MFD1316597.1"/>
    <property type="molecule type" value="Genomic_DNA"/>
</dbReference>
<evidence type="ECO:0000313" key="3">
    <source>
        <dbReference type="Proteomes" id="UP001597201"/>
    </source>
</evidence>
<sequence>MRILLVLVFISFMSCGVSKSDKIVKNNSADGIGEETVDTIRIANDSLEYEIIIFEVGFQSWLATQRPPSFYSLPMLEMRNYFMVVEYNNRVNQPFRFDPNLYVQAIDYRPDIHYGMEVNYLLYMYFNFFEQRYKQDLAPGRMWN</sequence>
<comment type="caution">
    <text evidence="2">The sequence shown here is derived from an EMBL/GenBank/DDBJ whole genome shotgun (WGS) entry which is preliminary data.</text>
</comment>
<keyword evidence="3" id="KW-1185">Reference proteome</keyword>
<evidence type="ECO:0000256" key="1">
    <source>
        <dbReference type="SAM" id="SignalP"/>
    </source>
</evidence>
<feature type="signal peptide" evidence="1">
    <location>
        <begin position="1"/>
        <end position="19"/>
    </location>
</feature>
<reference evidence="3" key="1">
    <citation type="journal article" date="2019" name="Int. J. Syst. Evol. Microbiol.">
        <title>The Global Catalogue of Microorganisms (GCM) 10K type strain sequencing project: providing services to taxonomists for standard genome sequencing and annotation.</title>
        <authorList>
            <consortium name="The Broad Institute Genomics Platform"/>
            <consortium name="The Broad Institute Genome Sequencing Center for Infectious Disease"/>
            <person name="Wu L."/>
            <person name="Ma J."/>
        </authorList>
    </citation>
    <scope>NUCLEOTIDE SEQUENCE [LARGE SCALE GENOMIC DNA]</scope>
    <source>
        <strain evidence="3">CCUG 61485</strain>
    </source>
</reference>
<feature type="chain" id="PRO_5047422929" evidence="1">
    <location>
        <begin position="20"/>
        <end position="144"/>
    </location>
</feature>
<proteinExistence type="predicted"/>
<keyword evidence="1" id="KW-0732">Signal</keyword>
<protein>
    <submittedName>
        <fullName evidence="2">DUF6146 family protein</fullName>
    </submittedName>
</protein>
<dbReference type="InterPro" id="IPR046144">
    <property type="entry name" value="DUF6146"/>
</dbReference>